<dbReference type="OrthoDB" id="1898560at2759"/>
<dbReference type="Proteomes" id="UP000019804">
    <property type="component" value="Unassembled WGS sequence"/>
</dbReference>
<dbReference type="RefSeq" id="XP_040639540.1">
    <property type="nucleotide sequence ID" value="XM_040784187.1"/>
</dbReference>
<dbReference type="PROSITE" id="PS51203">
    <property type="entry name" value="CS"/>
    <property type="match status" value="1"/>
</dbReference>
<dbReference type="Gene3D" id="2.60.40.790">
    <property type="match status" value="1"/>
</dbReference>
<keyword evidence="6" id="KW-1185">Reference proteome</keyword>
<feature type="compositionally biased region" description="Basic and acidic residues" evidence="2">
    <location>
        <begin position="448"/>
        <end position="459"/>
    </location>
</feature>
<dbReference type="GO" id="GO:0051087">
    <property type="term" value="F:protein-folding chaperone binding"/>
    <property type="evidence" value="ECO:0007669"/>
    <property type="project" value="InterPro"/>
</dbReference>
<sequence>MNAASQGDKALSTSDIPSAIKHFTQALVELPRAPTYYIKRSTAYSRVKAADGGPKSTASLRDAEVALTLARERGKRELILSAQMRRGVALYQLERYGDARFVFEIIQGKTTGGAAEGKGKEEEVRDAMGAGGAAKKNGYEQELPIWVAKVKGRLNKFGEGDEKGIVSVKEYPSDVRIPTETELKAQLEALKSGKTEVEESVSGGGQKSEDAAKTDQNREVSAPFTATPSAAPAPEKIRHEWYQSNDSVVVTLYVKGISKDSVAIDLKDDSLSLQFPLPSGTDYDFTLDPFFATVHPSTSKVAVMSTKIEITLRKQTPGQKWNALEASATNVKLADRQAATDSKSTTDKGPSYPTSSRHGTKDWDKVASSLDKKHKSKKDKKKGAGNDGSGDESDGVESVDSDFGGGDAVDGFFKKLYANADPDTRRAMTKSYVESQGTSLSTNWSEVGKGKVEARPPSD</sequence>
<dbReference type="InterPro" id="IPR007699">
    <property type="entry name" value="SGS_dom"/>
</dbReference>
<feature type="region of interest" description="Disordered" evidence="2">
    <location>
        <begin position="332"/>
        <end position="406"/>
    </location>
</feature>
<dbReference type="AlphaFoldDB" id="A0A017SFV9"/>
<dbReference type="SUPFAM" id="SSF48452">
    <property type="entry name" value="TPR-like"/>
    <property type="match status" value="1"/>
</dbReference>
<evidence type="ECO:0000256" key="2">
    <source>
        <dbReference type="SAM" id="MobiDB-lite"/>
    </source>
</evidence>
<dbReference type="PROSITE" id="PS51048">
    <property type="entry name" value="SGS"/>
    <property type="match status" value="1"/>
</dbReference>
<feature type="compositionally biased region" description="Basic residues" evidence="2">
    <location>
        <begin position="372"/>
        <end position="383"/>
    </location>
</feature>
<feature type="region of interest" description="Disordered" evidence="2">
    <location>
        <begin position="418"/>
        <end position="459"/>
    </location>
</feature>
<dbReference type="CDD" id="cd06466">
    <property type="entry name" value="p23_CS_SGT1_like"/>
    <property type="match status" value="1"/>
</dbReference>
<dbReference type="Pfam" id="PF04969">
    <property type="entry name" value="CS"/>
    <property type="match status" value="1"/>
</dbReference>
<feature type="domain" description="CS" evidence="4">
    <location>
        <begin position="234"/>
        <end position="325"/>
    </location>
</feature>
<dbReference type="InterPro" id="IPR007052">
    <property type="entry name" value="CS_dom"/>
</dbReference>
<dbReference type="Pfam" id="PF05002">
    <property type="entry name" value="SGS"/>
    <property type="match status" value="1"/>
</dbReference>
<dbReference type="HOGENOM" id="CLU_039532_3_1_1"/>
<dbReference type="STRING" id="1388766.A0A017SFV9"/>
<organism evidence="5 6">
    <name type="scientific">Aspergillus ruber (strain CBS 135680)</name>
    <dbReference type="NCBI Taxonomy" id="1388766"/>
    <lineage>
        <taxon>Eukaryota</taxon>
        <taxon>Fungi</taxon>
        <taxon>Dikarya</taxon>
        <taxon>Ascomycota</taxon>
        <taxon>Pezizomycotina</taxon>
        <taxon>Eurotiomycetes</taxon>
        <taxon>Eurotiomycetidae</taxon>
        <taxon>Eurotiales</taxon>
        <taxon>Aspergillaceae</taxon>
        <taxon>Aspergillus</taxon>
        <taxon>Aspergillus subgen. Aspergillus</taxon>
    </lineage>
</organism>
<feature type="domain" description="SGS" evidence="3">
    <location>
        <begin position="351"/>
        <end position="459"/>
    </location>
</feature>
<dbReference type="InterPro" id="IPR011990">
    <property type="entry name" value="TPR-like_helical_dom_sf"/>
</dbReference>
<evidence type="ECO:0000259" key="3">
    <source>
        <dbReference type="PROSITE" id="PS51048"/>
    </source>
</evidence>
<feature type="compositionally biased region" description="Acidic residues" evidence="2">
    <location>
        <begin position="389"/>
        <end position="400"/>
    </location>
</feature>
<dbReference type="GeneID" id="63699311"/>
<protein>
    <submittedName>
        <fullName evidence="5">SGS-domain-containing protein</fullName>
    </submittedName>
</protein>
<comment type="similarity">
    <text evidence="1">Belongs to the SGT1 family.</text>
</comment>
<dbReference type="InterPro" id="IPR008978">
    <property type="entry name" value="HSP20-like_chaperone"/>
</dbReference>
<feature type="compositionally biased region" description="Polar residues" evidence="2">
    <location>
        <begin position="432"/>
        <end position="445"/>
    </location>
</feature>
<evidence type="ECO:0000259" key="4">
    <source>
        <dbReference type="PROSITE" id="PS51203"/>
    </source>
</evidence>
<dbReference type="EMBL" id="KK088420">
    <property type="protein sequence ID" value="EYE95852.1"/>
    <property type="molecule type" value="Genomic_DNA"/>
</dbReference>
<dbReference type="SUPFAM" id="SSF49764">
    <property type="entry name" value="HSP20-like chaperones"/>
    <property type="match status" value="1"/>
</dbReference>
<evidence type="ECO:0000313" key="5">
    <source>
        <dbReference type="EMBL" id="EYE95852.1"/>
    </source>
</evidence>
<feature type="compositionally biased region" description="Low complexity" evidence="2">
    <location>
        <begin position="221"/>
        <end position="232"/>
    </location>
</feature>
<dbReference type="InterPro" id="IPR044563">
    <property type="entry name" value="Sgt1-like"/>
</dbReference>
<feature type="compositionally biased region" description="Basic and acidic residues" evidence="2">
    <location>
        <begin position="207"/>
        <end position="218"/>
    </location>
</feature>
<gene>
    <name evidence="5" type="ORF">EURHEDRAFT_454289</name>
</gene>
<dbReference type="Gene3D" id="1.25.40.10">
    <property type="entry name" value="Tetratricopeptide repeat domain"/>
    <property type="match status" value="1"/>
</dbReference>
<dbReference type="PANTHER" id="PTHR45862">
    <property type="entry name" value="PROTEIN SGT1 HOMOLOG"/>
    <property type="match status" value="1"/>
</dbReference>
<feature type="region of interest" description="Disordered" evidence="2">
    <location>
        <begin position="189"/>
        <end position="232"/>
    </location>
</feature>
<reference evidence="6" key="1">
    <citation type="journal article" date="2014" name="Nat. Commun.">
        <title>Genomic adaptations of the halophilic Dead Sea filamentous fungus Eurotium rubrum.</title>
        <authorList>
            <person name="Kis-Papo T."/>
            <person name="Weig A.R."/>
            <person name="Riley R."/>
            <person name="Persoh D."/>
            <person name="Salamov A."/>
            <person name="Sun H."/>
            <person name="Lipzen A."/>
            <person name="Wasser S.P."/>
            <person name="Rambold G."/>
            <person name="Grigoriev I.V."/>
            <person name="Nevo E."/>
        </authorList>
    </citation>
    <scope>NUCLEOTIDE SEQUENCE [LARGE SCALE GENOMIC DNA]</scope>
    <source>
        <strain evidence="6">CBS 135680</strain>
    </source>
</reference>
<accession>A0A017SFV9</accession>
<name>A0A017SFV9_ASPRC</name>
<evidence type="ECO:0000256" key="1">
    <source>
        <dbReference type="ARBA" id="ARBA00008509"/>
    </source>
</evidence>
<proteinExistence type="inferred from homology"/>
<evidence type="ECO:0000313" key="6">
    <source>
        <dbReference type="Proteomes" id="UP000019804"/>
    </source>
</evidence>